<organism evidence="13 14">
    <name type="scientific">Fopius arisanus</name>
    <dbReference type="NCBI Taxonomy" id="64838"/>
    <lineage>
        <taxon>Eukaryota</taxon>
        <taxon>Metazoa</taxon>
        <taxon>Ecdysozoa</taxon>
        <taxon>Arthropoda</taxon>
        <taxon>Hexapoda</taxon>
        <taxon>Insecta</taxon>
        <taxon>Pterygota</taxon>
        <taxon>Neoptera</taxon>
        <taxon>Endopterygota</taxon>
        <taxon>Hymenoptera</taxon>
        <taxon>Apocrita</taxon>
        <taxon>Ichneumonoidea</taxon>
        <taxon>Braconidae</taxon>
        <taxon>Opiinae</taxon>
        <taxon>Fopius</taxon>
    </lineage>
</organism>
<evidence type="ECO:0000256" key="5">
    <source>
        <dbReference type="ARBA" id="ARBA00022989"/>
    </source>
</evidence>
<dbReference type="CTD" id="31726"/>
<dbReference type="AlphaFoldDB" id="A0A9R1SU10"/>
<dbReference type="RefSeq" id="XP_011297108.1">
    <property type="nucleotide sequence ID" value="XM_011298806.1"/>
</dbReference>
<reference evidence="14 15" key="1">
    <citation type="submission" date="2025-04" db="UniProtKB">
        <authorList>
            <consortium name="RefSeq"/>
        </authorList>
    </citation>
    <scope>IDENTIFICATION</scope>
    <source>
        <strain evidence="14 15">USDA-PBARC FA_bdor</strain>
        <tissue evidence="14 15">Whole organism</tissue>
    </source>
</reference>
<evidence type="ECO:0000256" key="1">
    <source>
        <dbReference type="ARBA" id="ARBA00004141"/>
    </source>
</evidence>
<proteinExistence type="inferred from homology"/>
<evidence type="ECO:0000256" key="9">
    <source>
        <dbReference type="ARBA" id="ARBA00059620"/>
    </source>
</evidence>
<dbReference type="Proteomes" id="UP000694866">
    <property type="component" value="Unplaced"/>
</dbReference>
<dbReference type="GO" id="GO:0005811">
    <property type="term" value="C:lipid droplet"/>
    <property type="evidence" value="ECO:0007669"/>
    <property type="project" value="TreeGrafter"/>
</dbReference>
<dbReference type="PANTHER" id="PTHR24322">
    <property type="entry name" value="PKSB"/>
    <property type="match status" value="1"/>
</dbReference>
<dbReference type="InterPro" id="IPR036291">
    <property type="entry name" value="NAD(P)-bd_dom_sf"/>
</dbReference>
<dbReference type="KEGG" id="fas:105262919"/>
<dbReference type="Gene3D" id="3.40.50.720">
    <property type="entry name" value="NAD(P)-binding Rossmann-like Domain"/>
    <property type="match status" value="1"/>
</dbReference>
<name>A0A9R1SU10_9HYME</name>
<accession>A0A9R1SU10</accession>
<dbReference type="GO" id="GO:0052650">
    <property type="term" value="F:all-trans-retinol dehydrogenase (NADP+) activity"/>
    <property type="evidence" value="ECO:0007669"/>
    <property type="project" value="UniProtKB-ARBA"/>
</dbReference>
<sequence length="307" mass="33586">MVNAYCGVLILADVCLLFIKAFFSVLDSAYRLFVPVKEKSVAGEIVLITGAGHGIGRELALKYASLGGTVVCWDLNPQGNKETVDEVMKLGATKAYGYKCDVTNREEVFKVADLVKAEVGNVTILVNNAGIMPCKPFLDHTPEDIHKIIDVNVMAHFWMLQAFLPTMITNNHGHVVALSSMAGILGIANLVPYCASKFAVSGMMEALNDEISTATGSQGSNVRFTTIYPYMVDTGLCKKPKIRFPNLMAMVPPKEAAAHIVTAQRRNYREASIPRHWLAVNITLRNFPEKVRGYVKAFLDSGVEADT</sequence>
<dbReference type="RefSeq" id="XP_011297109.1">
    <property type="nucleotide sequence ID" value="XM_011298807.1"/>
</dbReference>
<evidence type="ECO:0000256" key="7">
    <source>
        <dbReference type="ARBA" id="ARBA00023098"/>
    </source>
</evidence>
<keyword evidence="13" id="KW-1185">Reference proteome</keyword>
<dbReference type="Pfam" id="PF00106">
    <property type="entry name" value="adh_short"/>
    <property type="match status" value="1"/>
</dbReference>
<keyword evidence="6" id="KW-0560">Oxidoreductase</keyword>
<comment type="similarity">
    <text evidence="2 12">Belongs to the short-chain dehydrogenases/reductases (SDR) family.</text>
</comment>
<dbReference type="CDD" id="cd05339">
    <property type="entry name" value="17beta-HSDXI-like_SDR_c"/>
    <property type="match status" value="1"/>
</dbReference>
<evidence type="ECO:0000313" key="13">
    <source>
        <dbReference type="Proteomes" id="UP000694866"/>
    </source>
</evidence>
<evidence type="ECO:0000256" key="6">
    <source>
        <dbReference type="ARBA" id="ARBA00023002"/>
    </source>
</evidence>
<evidence type="ECO:0000256" key="8">
    <source>
        <dbReference type="ARBA" id="ARBA00023136"/>
    </source>
</evidence>
<dbReference type="PANTHER" id="PTHR24322:SF736">
    <property type="entry name" value="RETINOL DEHYDROGENASE 10"/>
    <property type="match status" value="1"/>
</dbReference>
<comment type="subcellular location">
    <subcellularLocation>
        <location evidence="1">Membrane</location>
        <topology evidence="1">Multi-pass membrane protein</topology>
    </subcellularLocation>
</comment>
<accession>A0A9R1STZ0</accession>
<dbReference type="GeneID" id="105262919"/>
<comment type="function">
    <text evidence="9">Catalyzes the reduction of all-trans-retinal to all-trans-retinol in the presence of NADPH.</text>
</comment>
<dbReference type="GO" id="GO:0016020">
    <property type="term" value="C:membrane"/>
    <property type="evidence" value="ECO:0007669"/>
    <property type="project" value="UniProtKB-SubCell"/>
</dbReference>
<evidence type="ECO:0000313" key="14">
    <source>
        <dbReference type="RefSeq" id="XP_011297108.1"/>
    </source>
</evidence>
<dbReference type="FunFam" id="3.40.50.720:FF:000131">
    <property type="entry name" value="Short-chain dehydrogenase/reductase 3"/>
    <property type="match status" value="1"/>
</dbReference>
<evidence type="ECO:0000256" key="10">
    <source>
        <dbReference type="ARBA" id="ARBA00068717"/>
    </source>
</evidence>
<evidence type="ECO:0000256" key="11">
    <source>
        <dbReference type="ARBA" id="ARBA00082544"/>
    </source>
</evidence>
<dbReference type="PRINTS" id="PR00080">
    <property type="entry name" value="SDRFAMILY"/>
</dbReference>
<evidence type="ECO:0000256" key="3">
    <source>
        <dbReference type="ARBA" id="ARBA00022692"/>
    </source>
</evidence>
<dbReference type="SUPFAM" id="SSF51735">
    <property type="entry name" value="NAD(P)-binding Rossmann-fold domains"/>
    <property type="match status" value="1"/>
</dbReference>
<protein>
    <recommendedName>
        <fullName evidence="10">Short-chain dehydrogenase/reductase 3</fullName>
    </recommendedName>
    <alternativeName>
        <fullName evidence="11">Retinal short-chain dehydrogenase/reductase 1</fullName>
    </alternativeName>
</protein>
<evidence type="ECO:0000256" key="4">
    <source>
        <dbReference type="ARBA" id="ARBA00022857"/>
    </source>
</evidence>
<evidence type="ECO:0000256" key="12">
    <source>
        <dbReference type="RuleBase" id="RU000363"/>
    </source>
</evidence>
<dbReference type="InterPro" id="IPR002347">
    <property type="entry name" value="SDR_fam"/>
</dbReference>
<evidence type="ECO:0000313" key="15">
    <source>
        <dbReference type="RefSeq" id="XP_011297109.1"/>
    </source>
</evidence>
<keyword evidence="5" id="KW-1133">Transmembrane helix</keyword>
<dbReference type="PRINTS" id="PR00081">
    <property type="entry name" value="GDHRDH"/>
</dbReference>
<keyword evidence="8" id="KW-0472">Membrane</keyword>
<keyword evidence="4" id="KW-0521">NADP</keyword>
<gene>
    <name evidence="14 15" type="primary">Ldsdh1</name>
</gene>
<keyword evidence="3" id="KW-0812">Transmembrane</keyword>
<dbReference type="OrthoDB" id="5840532at2759"/>
<evidence type="ECO:0000256" key="2">
    <source>
        <dbReference type="ARBA" id="ARBA00006484"/>
    </source>
</evidence>
<keyword evidence="7" id="KW-0443">Lipid metabolism</keyword>